<keyword evidence="1" id="KW-1133">Transmembrane helix</keyword>
<accession>A0A2T5RRK1</accession>
<dbReference type="EMBL" id="QAXS01000002">
    <property type="protein sequence ID" value="PTW02773.1"/>
    <property type="molecule type" value="Genomic_DNA"/>
</dbReference>
<feature type="transmembrane region" description="Helical" evidence="1">
    <location>
        <begin position="203"/>
        <end position="221"/>
    </location>
</feature>
<sequence length="231" mass="27554">MLQLLFLLLIFLIFFLLLLLVIPYYYSFSFNYQQDFSCSINLSLIFLKLHFSWQGEDQSFVIEIFGFQKNLQLRETKVGSLIEEKSKKVINKKINELGSKSKKKEKSKKKSAFNFDFKLINKENLNHIFRFIVELFKILKMDYLKLYIYFSFADPYYNGLFLAFYYTIKELFDYPDLKAEISWQEVVFEAEGSTGGKIIPAQIIFHLLKFVFSLKTIKILWRLYQLNSKKG</sequence>
<evidence type="ECO:0000256" key="1">
    <source>
        <dbReference type="SAM" id="Phobius"/>
    </source>
</evidence>
<comment type="caution">
    <text evidence="2">The sequence shown here is derived from an EMBL/GenBank/DDBJ whole genome shotgun (WGS) entry which is preliminary data.</text>
</comment>
<proteinExistence type="predicted"/>
<gene>
    <name evidence="2" type="ORF">C8C76_10295</name>
</gene>
<protein>
    <recommendedName>
        <fullName evidence="4">DUF2953 family protein</fullName>
    </recommendedName>
</protein>
<evidence type="ECO:0000313" key="3">
    <source>
        <dbReference type="Proteomes" id="UP000244089"/>
    </source>
</evidence>
<evidence type="ECO:0000313" key="2">
    <source>
        <dbReference type="EMBL" id="PTW02773.1"/>
    </source>
</evidence>
<feature type="transmembrane region" description="Helical" evidence="1">
    <location>
        <begin position="146"/>
        <end position="168"/>
    </location>
</feature>
<feature type="transmembrane region" description="Helical" evidence="1">
    <location>
        <begin position="6"/>
        <end position="26"/>
    </location>
</feature>
<dbReference type="RefSeq" id="WP_108138013.1">
    <property type="nucleotide sequence ID" value="NZ_JBQPXQ010000003.1"/>
</dbReference>
<dbReference type="AlphaFoldDB" id="A0A2T5RRK1"/>
<reference evidence="2 3" key="1">
    <citation type="submission" date="2018-04" db="EMBL/GenBank/DDBJ databases">
        <title>Subsurface microbial communities from deep shales in Ohio and West Virginia, USA.</title>
        <authorList>
            <person name="Wrighton K."/>
        </authorList>
    </citation>
    <scope>NUCLEOTIDE SEQUENCE [LARGE SCALE GENOMIC DNA]</scope>
    <source>
        <strain evidence="2 3">WC1</strain>
    </source>
</reference>
<evidence type="ECO:0008006" key="4">
    <source>
        <dbReference type="Google" id="ProtNLM"/>
    </source>
</evidence>
<dbReference type="Proteomes" id="UP000244089">
    <property type="component" value="Unassembled WGS sequence"/>
</dbReference>
<keyword evidence="1" id="KW-0812">Transmembrane</keyword>
<organism evidence="2 3">
    <name type="scientific">Halanaerobium saccharolyticum</name>
    <dbReference type="NCBI Taxonomy" id="43595"/>
    <lineage>
        <taxon>Bacteria</taxon>
        <taxon>Bacillati</taxon>
        <taxon>Bacillota</taxon>
        <taxon>Clostridia</taxon>
        <taxon>Halanaerobiales</taxon>
        <taxon>Halanaerobiaceae</taxon>
        <taxon>Halanaerobium</taxon>
    </lineage>
</organism>
<keyword evidence="1" id="KW-0472">Membrane</keyword>
<name>A0A2T5RRK1_9FIRM</name>